<reference evidence="1" key="1">
    <citation type="journal article" date="2020" name="Stud. Mycol.">
        <title>101 Dothideomycetes genomes: a test case for predicting lifestyles and emergence of pathogens.</title>
        <authorList>
            <person name="Haridas S."/>
            <person name="Albert R."/>
            <person name="Binder M."/>
            <person name="Bloem J."/>
            <person name="Labutti K."/>
            <person name="Salamov A."/>
            <person name="Andreopoulos B."/>
            <person name="Baker S."/>
            <person name="Barry K."/>
            <person name="Bills G."/>
            <person name="Bluhm B."/>
            <person name="Cannon C."/>
            <person name="Castanera R."/>
            <person name="Culley D."/>
            <person name="Daum C."/>
            <person name="Ezra D."/>
            <person name="Gonzalez J."/>
            <person name="Henrissat B."/>
            <person name="Kuo A."/>
            <person name="Liang C."/>
            <person name="Lipzen A."/>
            <person name="Lutzoni F."/>
            <person name="Magnuson J."/>
            <person name="Mondo S."/>
            <person name="Nolan M."/>
            <person name="Ohm R."/>
            <person name="Pangilinan J."/>
            <person name="Park H.-J."/>
            <person name="Ramirez L."/>
            <person name="Alfaro M."/>
            <person name="Sun H."/>
            <person name="Tritt A."/>
            <person name="Yoshinaga Y."/>
            <person name="Zwiers L.-H."/>
            <person name="Turgeon B."/>
            <person name="Goodwin S."/>
            <person name="Spatafora J."/>
            <person name="Crous P."/>
            <person name="Grigoriev I."/>
        </authorList>
    </citation>
    <scope>NUCLEOTIDE SEQUENCE</scope>
    <source>
        <strain evidence="1">ATCC 16933</strain>
    </source>
</reference>
<feature type="non-terminal residue" evidence="1">
    <location>
        <position position="1"/>
    </location>
</feature>
<proteinExistence type="predicted"/>
<dbReference type="OrthoDB" id="288942at2759"/>
<accession>A0A6A6P170</accession>
<sequence length="207" mass="24929">SHPQTQSPLFGVIPAEIRNLIYEFTLAQAEDGEHYPPNAYYYRPGYRRRGRVHAQLLLTCRRVYGETHGLPMRLATHPFWHSRGPPHAYRLKLLNFLRLTPKNLRDLEHVQFFTQLWWLEQGKLSADYLNQPRFQPRRITITIRHSDWWYWEKDHALKIEDAWVDRFRGPATLRLLTMEFETIERKAGQLDNIVAKQVPKWKFKRRN</sequence>
<keyword evidence="2" id="KW-1185">Reference proteome</keyword>
<dbReference type="AlphaFoldDB" id="A0A6A6P170"/>
<evidence type="ECO:0000313" key="2">
    <source>
        <dbReference type="Proteomes" id="UP000799766"/>
    </source>
</evidence>
<evidence type="ECO:0000313" key="1">
    <source>
        <dbReference type="EMBL" id="KAF2457492.1"/>
    </source>
</evidence>
<dbReference type="Proteomes" id="UP000799766">
    <property type="component" value="Unassembled WGS sequence"/>
</dbReference>
<feature type="non-terminal residue" evidence="1">
    <location>
        <position position="207"/>
    </location>
</feature>
<gene>
    <name evidence="1" type="ORF">BDY21DRAFT_274175</name>
</gene>
<name>A0A6A6P170_9PEZI</name>
<protein>
    <submittedName>
        <fullName evidence="1">Uncharacterized protein</fullName>
    </submittedName>
</protein>
<organism evidence="1 2">
    <name type="scientific">Lineolata rhizophorae</name>
    <dbReference type="NCBI Taxonomy" id="578093"/>
    <lineage>
        <taxon>Eukaryota</taxon>
        <taxon>Fungi</taxon>
        <taxon>Dikarya</taxon>
        <taxon>Ascomycota</taxon>
        <taxon>Pezizomycotina</taxon>
        <taxon>Dothideomycetes</taxon>
        <taxon>Dothideomycetes incertae sedis</taxon>
        <taxon>Lineolatales</taxon>
        <taxon>Lineolataceae</taxon>
        <taxon>Lineolata</taxon>
    </lineage>
</organism>
<dbReference type="EMBL" id="MU001680">
    <property type="protein sequence ID" value="KAF2457492.1"/>
    <property type="molecule type" value="Genomic_DNA"/>
</dbReference>